<feature type="transmembrane region" description="Helical" evidence="1">
    <location>
        <begin position="128"/>
        <end position="145"/>
    </location>
</feature>
<feature type="transmembrane region" description="Helical" evidence="1">
    <location>
        <begin position="178"/>
        <end position="196"/>
    </location>
</feature>
<dbReference type="KEGG" id="png:PNIG_a2409"/>
<organism evidence="3 4">
    <name type="scientific">Pseudoalteromonas nigrifaciens</name>
    <dbReference type="NCBI Taxonomy" id="28109"/>
    <lineage>
        <taxon>Bacteria</taxon>
        <taxon>Pseudomonadati</taxon>
        <taxon>Pseudomonadota</taxon>
        <taxon>Gammaproteobacteria</taxon>
        <taxon>Alteromonadales</taxon>
        <taxon>Pseudoalteromonadaceae</taxon>
        <taxon>Pseudoalteromonas</taxon>
    </lineage>
</organism>
<evidence type="ECO:0000313" key="4">
    <source>
        <dbReference type="Proteomes" id="UP000198329"/>
    </source>
</evidence>
<name>A0AAC9UFV2_9GAMM</name>
<feature type="transmembrane region" description="Helical" evidence="1">
    <location>
        <begin position="273"/>
        <end position="293"/>
    </location>
</feature>
<dbReference type="GO" id="GO:0016747">
    <property type="term" value="F:acyltransferase activity, transferring groups other than amino-acyl groups"/>
    <property type="evidence" value="ECO:0007669"/>
    <property type="project" value="InterPro"/>
</dbReference>
<evidence type="ECO:0000256" key="1">
    <source>
        <dbReference type="SAM" id="Phobius"/>
    </source>
</evidence>
<evidence type="ECO:0000313" key="3">
    <source>
        <dbReference type="EMBL" id="ASM54430.1"/>
    </source>
</evidence>
<keyword evidence="1" id="KW-0812">Transmembrane</keyword>
<feature type="transmembrane region" description="Helical" evidence="1">
    <location>
        <begin position="239"/>
        <end position="261"/>
    </location>
</feature>
<reference evidence="3 4" key="1">
    <citation type="submission" date="2015-03" db="EMBL/GenBank/DDBJ databases">
        <authorList>
            <person name="Xie B.-B."/>
            <person name="Rong J.-C."/>
            <person name="Qin Q.-L."/>
            <person name="Zhang Y.-Z."/>
        </authorList>
    </citation>
    <scope>NUCLEOTIDE SEQUENCE [LARGE SCALE GENOMIC DNA]</scope>
    <source>
        <strain evidence="3 4">KMM 661</strain>
    </source>
</reference>
<keyword evidence="1" id="KW-1133">Transmembrane helix</keyword>
<feature type="transmembrane region" description="Helical" evidence="1">
    <location>
        <begin position="157"/>
        <end position="172"/>
    </location>
</feature>
<feature type="domain" description="Acyltransferase 3" evidence="2">
    <location>
        <begin position="7"/>
        <end position="313"/>
    </location>
</feature>
<dbReference type="Pfam" id="PF01757">
    <property type="entry name" value="Acyl_transf_3"/>
    <property type="match status" value="1"/>
</dbReference>
<feature type="transmembrane region" description="Helical" evidence="1">
    <location>
        <begin position="299"/>
        <end position="318"/>
    </location>
</feature>
<dbReference type="GeneID" id="300942064"/>
<gene>
    <name evidence="3" type="ORF">PNIG_a2409</name>
</gene>
<keyword evidence="4" id="KW-1185">Reference proteome</keyword>
<protein>
    <recommendedName>
        <fullName evidence="2">Acyltransferase 3 domain-containing protein</fullName>
    </recommendedName>
</protein>
<feature type="transmembrane region" description="Helical" evidence="1">
    <location>
        <begin position="208"/>
        <end position="227"/>
    </location>
</feature>
<keyword evidence="1" id="KW-0472">Membrane</keyword>
<sequence length="342" mass="39516">MKIKKILSLETLRGWACLLLVLNHLIGEPNISGLKLPENNDFYFFNLMLENVRMPLFAFLGGVIFSFRGVTSEQFFSMLKGKYFRLIIPLIFVGPIYLFIQAHTLGANQKIEITNITYYFSVIWESKFHFWFLQAMFLVFLFYGLSSFIKTTTQNKYIFALFTGIILCVFMPTDIYFFSLSGFFFLLPFFSLGCLLSSKRHSEEKLNIKLVTILLTLFAGLMLYKFLQLQSQSNFERNSLMGLITGFVGCSLFYFAKIKIIPLVFIGKYSFSIYLYHVYFLVLSRMLLVYLGVQLTELNIVFGMFFGIFGPIAVEIVLSKSNYASRIFLGQKSTVKYAQKST</sequence>
<evidence type="ECO:0000259" key="2">
    <source>
        <dbReference type="Pfam" id="PF01757"/>
    </source>
</evidence>
<proteinExistence type="predicted"/>
<dbReference type="Proteomes" id="UP000198329">
    <property type="component" value="Chromosome I"/>
</dbReference>
<dbReference type="AlphaFoldDB" id="A0AAC9UFV2"/>
<dbReference type="EMBL" id="CP011036">
    <property type="protein sequence ID" value="ASM54430.1"/>
    <property type="molecule type" value="Genomic_DNA"/>
</dbReference>
<accession>A0AAC9UFV2</accession>
<dbReference type="InterPro" id="IPR002656">
    <property type="entry name" value="Acyl_transf_3_dom"/>
</dbReference>
<feature type="transmembrane region" description="Helical" evidence="1">
    <location>
        <begin position="83"/>
        <end position="100"/>
    </location>
</feature>
<feature type="transmembrane region" description="Helical" evidence="1">
    <location>
        <begin position="51"/>
        <end position="71"/>
    </location>
</feature>
<dbReference type="RefSeq" id="WP_089368436.1">
    <property type="nucleotide sequence ID" value="NZ_BJXZ01000015.1"/>
</dbReference>